<evidence type="ECO:0000313" key="1">
    <source>
        <dbReference type="EMBL" id="BDI28261.1"/>
    </source>
</evidence>
<dbReference type="FunFam" id="3.30.70.270:FF:000001">
    <property type="entry name" value="Diguanylate cyclase domain protein"/>
    <property type="match status" value="1"/>
</dbReference>
<dbReference type="AlphaFoldDB" id="A0A402CS56"/>
<dbReference type="SMART" id="SM00086">
    <property type="entry name" value="PAC"/>
    <property type="match status" value="4"/>
</dbReference>
<dbReference type="Pfam" id="PF00990">
    <property type="entry name" value="GGDEF"/>
    <property type="match status" value="1"/>
</dbReference>
<protein>
    <submittedName>
        <fullName evidence="1">Uncharacterized protein</fullName>
    </submittedName>
</protein>
<dbReference type="SMART" id="SM00267">
    <property type="entry name" value="GGDEF"/>
    <property type="match status" value="1"/>
</dbReference>
<dbReference type="InterPro" id="IPR052155">
    <property type="entry name" value="Biofilm_reg_signaling"/>
</dbReference>
<evidence type="ECO:0000313" key="2">
    <source>
        <dbReference type="Proteomes" id="UP000287394"/>
    </source>
</evidence>
<organism evidence="1 2">
    <name type="scientific">Capsulimonas corticalis</name>
    <dbReference type="NCBI Taxonomy" id="2219043"/>
    <lineage>
        <taxon>Bacteria</taxon>
        <taxon>Bacillati</taxon>
        <taxon>Armatimonadota</taxon>
        <taxon>Armatimonadia</taxon>
        <taxon>Capsulimonadales</taxon>
        <taxon>Capsulimonadaceae</taxon>
        <taxon>Capsulimonas</taxon>
    </lineage>
</organism>
<dbReference type="Gene3D" id="2.10.70.100">
    <property type="match status" value="1"/>
</dbReference>
<dbReference type="CDD" id="cd01949">
    <property type="entry name" value="GGDEF"/>
    <property type="match status" value="1"/>
</dbReference>
<dbReference type="InterPro" id="IPR001610">
    <property type="entry name" value="PAC"/>
</dbReference>
<dbReference type="InterPro" id="IPR000700">
    <property type="entry name" value="PAS-assoc_C"/>
</dbReference>
<dbReference type="CDD" id="cd00130">
    <property type="entry name" value="PAS"/>
    <property type="match status" value="3"/>
</dbReference>
<proteinExistence type="predicted"/>
<dbReference type="Pfam" id="PF08447">
    <property type="entry name" value="PAS_3"/>
    <property type="match status" value="1"/>
</dbReference>
<dbReference type="KEGG" id="ccot:CCAX7_003120"/>
<dbReference type="NCBIfam" id="TIGR00254">
    <property type="entry name" value="GGDEF"/>
    <property type="match status" value="1"/>
</dbReference>
<dbReference type="PANTHER" id="PTHR44757:SF2">
    <property type="entry name" value="BIOFILM ARCHITECTURE MAINTENANCE PROTEIN MBAA"/>
    <property type="match status" value="1"/>
</dbReference>
<dbReference type="InterPro" id="IPR029787">
    <property type="entry name" value="Nucleotide_cyclase"/>
</dbReference>
<dbReference type="PANTHER" id="PTHR44757">
    <property type="entry name" value="DIGUANYLATE CYCLASE DGCP"/>
    <property type="match status" value="1"/>
</dbReference>
<dbReference type="RefSeq" id="WP_165864007.1">
    <property type="nucleotide sequence ID" value="NZ_AP025739.1"/>
</dbReference>
<dbReference type="SMART" id="SM00091">
    <property type="entry name" value="PAS"/>
    <property type="match status" value="4"/>
</dbReference>
<dbReference type="Proteomes" id="UP000287394">
    <property type="component" value="Chromosome"/>
</dbReference>
<dbReference type="EMBL" id="AP025739">
    <property type="protein sequence ID" value="BDI28261.1"/>
    <property type="molecule type" value="Genomic_DNA"/>
</dbReference>
<dbReference type="InterPro" id="IPR043128">
    <property type="entry name" value="Rev_trsase/Diguanyl_cyclase"/>
</dbReference>
<dbReference type="PROSITE" id="PS50112">
    <property type="entry name" value="PAS"/>
    <property type="match status" value="1"/>
</dbReference>
<gene>
    <name evidence="1" type="ORF">CCAX7_003120</name>
</gene>
<dbReference type="Gene3D" id="3.30.70.270">
    <property type="match status" value="1"/>
</dbReference>
<sequence>MSALEKLTLAAAPSHIRKSHYIVGKKRRSAMDDAARAAALAAAASVAISSCDLDGMITSWNAAAERLYGYSAAEMIGQPQTILLPEGDDPFEGGLAQSVVRNGPIENLEVARRHKSGKLFHASLTLSAIYNTGGVAVGVCAVSRDITQNKRAEEALAESEVRLRRLSDAAFEGIAVSQNGCIADANAAFIALFGYDGLEEVIGKIASDFAASEAKKLISQKHNEGNEQVYEALCQRKDGSTFHAELRGRQILWKGGYARVTAVQDISARKEAEDALRRSEARLTEAQRVAKMGSWEYDVATGGISWSEELFRLFEFDPASREPNYNAFLALIHPDDAAQVVEWTNRAIKHGEGYEIDLRRAPTGRPPQWFHAVGVVVKDDTGKVVRLTGTLTDITERVLSEERFRVLFEYSSDAHLLFDETGVIDCNNAAIAMLRCTNKNELLALHPAVLSPKLQPDGQRSDRKCLEMDRLAWENGYHRFEWIHRKMDGEEFPVEVTLTPVTLRDRPVMLVVWHDLTERKQAEQQIKDYAIVLEFQKKQLESANIALSLLATTDGLTGLKNHRAFQERLTDEMHLAARYDQPTSVVMLDVDHFKQFNDTYGHPEGDEVLRLASRILLENARADDFIARYGGEEFVLLLPQTDGRGAAAIAERIRGAFERAAWSKRQVTVSVGVSTVNAGNAGEGDLVTQADKALYKSKQAGRNCVTMYSG</sequence>
<dbReference type="InterPro" id="IPR000160">
    <property type="entry name" value="GGDEF_dom"/>
</dbReference>
<dbReference type="Pfam" id="PF13426">
    <property type="entry name" value="PAS_9"/>
    <property type="match status" value="3"/>
</dbReference>
<dbReference type="PROSITE" id="PS50887">
    <property type="entry name" value="GGDEF"/>
    <property type="match status" value="1"/>
</dbReference>
<dbReference type="InterPro" id="IPR000014">
    <property type="entry name" value="PAS"/>
</dbReference>
<dbReference type="InterPro" id="IPR013655">
    <property type="entry name" value="PAS_fold_3"/>
</dbReference>
<dbReference type="InterPro" id="IPR035965">
    <property type="entry name" value="PAS-like_dom_sf"/>
</dbReference>
<dbReference type="Gene3D" id="3.30.450.20">
    <property type="entry name" value="PAS domain"/>
    <property type="match status" value="4"/>
</dbReference>
<dbReference type="FunFam" id="3.30.450.20:FF:000088">
    <property type="entry name" value="Sensory transduction histidine kinase"/>
    <property type="match status" value="1"/>
</dbReference>
<dbReference type="SUPFAM" id="SSF55073">
    <property type="entry name" value="Nucleotide cyclase"/>
    <property type="match status" value="1"/>
</dbReference>
<dbReference type="NCBIfam" id="TIGR00229">
    <property type="entry name" value="sensory_box"/>
    <property type="match status" value="3"/>
</dbReference>
<dbReference type="PROSITE" id="PS50113">
    <property type="entry name" value="PAC"/>
    <property type="match status" value="4"/>
</dbReference>
<keyword evidence="2" id="KW-1185">Reference proteome</keyword>
<name>A0A402CS56_9BACT</name>
<dbReference type="SUPFAM" id="SSF55785">
    <property type="entry name" value="PYP-like sensor domain (PAS domain)"/>
    <property type="match status" value="4"/>
</dbReference>
<reference evidence="1 2" key="1">
    <citation type="journal article" date="2019" name="Int. J. Syst. Evol. Microbiol.">
        <title>Capsulimonas corticalis gen. nov., sp. nov., an aerobic capsulated bacterium, of a novel bacterial order, Capsulimonadales ord. nov., of the class Armatimonadia of the phylum Armatimonadetes.</title>
        <authorList>
            <person name="Li J."/>
            <person name="Kudo C."/>
            <person name="Tonouchi A."/>
        </authorList>
    </citation>
    <scope>NUCLEOTIDE SEQUENCE [LARGE SCALE GENOMIC DNA]</scope>
    <source>
        <strain evidence="1 2">AX-7</strain>
    </source>
</reference>
<accession>A0A402CS56</accession>